<dbReference type="InterPro" id="IPR015879">
    <property type="entry name" value="Ring_hydroxy_dOase_asu_C_dom"/>
</dbReference>
<dbReference type="InterPro" id="IPR017638">
    <property type="entry name" value="Anthranilate_1-2-diOase_lsu"/>
</dbReference>
<accession>Q0B474</accession>
<dbReference type="NCBIfam" id="NF041684">
    <property type="entry name" value="ant_diox_AndAc"/>
    <property type="match status" value="1"/>
</dbReference>
<dbReference type="AlphaFoldDB" id="Q0B474"/>
<sequence>MGAMQSTKRNHKESDMEQTESPVVFAARDDASDVRFPHDDGSRVPYKVFSSRAVYDREQERIFRGPTWNFVALEAEIPKAGDFKSTFVGDTPVVVTRTEDGTLSAWVNRCAHRGAQVCRKSRGNASSHTCVYHQWSFDNQGNLLGVPFRRGQKGMTGMPADFDPKQHGLRKLRVDSYRGLVFATFSDEVMPLPDYLGEQMRPWIDRIFHKPIEYLGCTRQYSKSNWKLYMENVKDPYHASMLHLFHTTFNIFRVGMKARSIPDANHGLHSIITVTKTGDDTSAAYKQQNIRSFDEGFHLEDESILDLVSEYDEDCTNHIQPIFPQLVIQQIHNTLVARQILPKGPDNFELIFHFFGYADDTPELRALRIKQANLVGPAGYISMEDTEATELVQRGTVRDADATSVIEMSRGNPDQQDTVITESLIRKFWVGYQKLMGYRSGSAE</sequence>
<name>Q0B474_BURCM</name>
<dbReference type="eggNOG" id="COG4638">
    <property type="taxonomic scope" value="Bacteria"/>
</dbReference>
<dbReference type="KEGG" id="bam:Bamb_5502"/>
<protein>
    <submittedName>
        <fullName evidence="11">Rieske (2Fe-2S) domain protein</fullName>
    </submittedName>
</protein>
<evidence type="ECO:0000259" key="10">
    <source>
        <dbReference type="PROSITE" id="PS51296"/>
    </source>
</evidence>
<dbReference type="PANTHER" id="PTHR43756:SF1">
    <property type="entry name" value="3-PHENYLPROPIONATE_CINNAMIC ACID DIOXYGENASE SUBUNIT ALPHA"/>
    <property type="match status" value="1"/>
</dbReference>
<dbReference type="GO" id="GO:0005506">
    <property type="term" value="F:iron ion binding"/>
    <property type="evidence" value="ECO:0007669"/>
    <property type="project" value="InterPro"/>
</dbReference>
<dbReference type="CDD" id="cd08880">
    <property type="entry name" value="RHO_alpha_C_ahdA1c-like"/>
    <property type="match status" value="1"/>
</dbReference>
<evidence type="ECO:0000256" key="7">
    <source>
        <dbReference type="ARBA" id="ARBA00023014"/>
    </source>
</evidence>
<feature type="region of interest" description="Disordered" evidence="9">
    <location>
        <begin position="1"/>
        <end position="22"/>
    </location>
</feature>
<dbReference type="Gene3D" id="2.102.10.10">
    <property type="entry name" value="Rieske [2Fe-2S] iron-sulphur domain"/>
    <property type="match status" value="1"/>
</dbReference>
<keyword evidence="4" id="KW-0223">Dioxygenase</keyword>
<dbReference type="InterPro" id="IPR015881">
    <property type="entry name" value="ARHD_Rieske_2Fe_2S"/>
</dbReference>
<keyword evidence="3" id="KW-0479">Metal-binding</keyword>
<comment type="similarity">
    <text evidence="1">Belongs to the bacterial ring-hydroxylating dioxygenase alpha subunit family.</text>
</comment>
<dbReference type="EMBL" id="CP000441">
    <property type="protein sequence ID" value="ABI91049.1"/>
    <property type="molecule type" value="Genomic_DNA"/>
</dbReference>
<keyword evidence="12" id="KW-1185">Reference proteome</keyword>
<dbReference type="PROSITE" id="PS00570">
    <property type="entry name" value="RING_HYDROXYL_ALPHA"/>
    <property type="match status" value="1"/>
</dbReference>
<evidence type="ECO:0000256" key="5">
    <source>
        <dbReference type="ARBA" id="ARBA00023002"/>
    </source>
</evidence>
<evidence type="ECO:0000256" key="8">
    <source>
        <dbReference type="ARBA" id="ARBA00023027"/>
    </source>
</evidence>
<dbReference type="CDD" id="cd03545">
    <property type="entry name" value="Rieske_RO_Alpha_OHBDO_like"/>
    <property type="match status" value="1"/>
</dbReference>
<keyword evidence="7" id="KW-0411">Iron-sulfur</keyword>
<dbReference type="InterPro" id="IPR001663">
    <property type="entry name" value="Rng_hydr_dOase-A"/>
</dbReference>
<dbReference type="SUPFAM" id="SSF55961">
    <property type="entry name" value="Bet v1-like"/>
    <property type="match status" value="1"/>
</dbReference>
<dbReference type="Proteomes" id="UP000000662">
    <property type="component" value="Chromosome 2"/>
</dbReference>
<dbReference type="InterPro" id="IPR036922">
    <property type="entry name" value="Rieske_2Fe-2S_sf"/>
</dbReference>
<evidence type="ECO:0000256" key="2">
    <source>
        <dbReference type="ARBA" id="ARBA00022714"/>
    </source>
</evidence>
<dbReference type="Pfam" id="PF00848">
    <property type="entry name" value="Ring_hydroxyl_A"/>
    <property type="match status" value="1"/>
</dbReference>
<evidence type="ECO:0000256" key="1">
    <source>
        <dbReference type="ARBA" id="ARBA00008751"/>
    </source>
</evidence>
<feature type="domain" description="Rieske" evidence="10">
    <location>
        <begin position="68"/>
        <end position="183"/>
    </location>
</feature>
<organism evidence="11 12">
    <name type="scientific">Burkholderia ambifaria (strain ATCC BAA-244 / DSM 16087 / CCUG 44356 / LMG 19182 / AMMD)</name>
    <name type="common">Burkholderia cepacia (strain AMMD)</name>
    <dbReference type="NCBI Taxonomy" id="339670"/>
    <lineage>
        <taxon>Bacteria</taxon>
        <taxon>Pseudomonadati</taxon>
        <taxon>Pseudomonadota</taxon>
        <taxon>Betaproteobacteria</taxon>
        <taxon>Burkholderiales</taxon>
        <taxon>Burkholderiaceae</taxon>
        <taxon>Burkholderia</taxon>
        <taxon>Burkholderia cepacia complex</taxon>
    </lineage>
</organism>
<keyword evidence="2" id="KW-0001">2Fe-2S</keyword>
<dbReference type="Pfam" id="PF00355">
    <property type="entry name" value="Rieske"/>
    <property type="match status" value="1"/>
</dbReference>
<dbReference type="GO" id="GO:0051213">
    <property type="term" value="F:dioxygenase activity"/>
    <property type="evidence" value="ECO:0007669"/>
    <property type="project" value="UniProtKB-KW"/>
</dbReference>
<keyword evidence="6" id="KW-0408">Iron</keyword>
<dbReference type="InterPro" id="IPR017941">
    <property type="entry name" value="Rieske_2Fe-2S"/>
</dbReference>
<dbReference type="Gene3D" id="3.90.380.10">
    <property type="entry name" value="Naphthalene 1,2-dioxygenase Alpha Subunit, Chain A, domain 1"/>
    <property type="match status" value="1"/>
</dbReference>
<reference evidence="11" key="1">
    <citation type="submission" date="2006-08" db="EMBL/GenBank/DDBJ databases">
        <title>Complete sequence of Chromosome 2 of Burkholderia cepacia AMMD.</title>
        <authorList>
            <consortium name="US DOE Joint Genome Institute"/>
            <person name="Copeland A."/>
            <person name="Lucas S."/>
            <person name="Lapidus A."/>
            <person name="Barry K."/>
            <person name="Detter J.C."/>
            <person name="Glavina del Rio T."/>
            <person name="Hammon N."/>
            <person name="Israni S."/>
            <person name="Pitluck S."/>
            <person name="Bruce D."/>
            <person name="Chain P."/>
            <person name="Malfatti S."/>
            <person name="Shin M."/>
            <person name="Vergez L."/>
            <person name="Schmutz J."/>
            <person name="Larimer F."/>
            <person name="Land M."/>
            <person name="Hauser L."/>
            <person name="Kyrpides N."/>
            <person name="Kim E."/>
            <person name="Parke J."/>
            <person name="Coenye T."/>
            <person name="Konstantinidis K."/>
            <person name="Ramette A."/>
            <person name="Tiedje J."/>
            <person name="Richardson P."/>
        </authorList>
    </citation>
    <scope>NUCLEOTIDE SEQUENCE</scope>
    <source>
        <strain evidence="11">AMMD</strain>
    </source>
</reference>
<evidence type="ECO:0000313" key="12">
    <source>
        <dbReference type="Proteomes" id="UP000000662"/>
    </source>
</evidence>
<dbReference type="PRINTS" id="PR00090">
    <property type="entry name" value="RNGDIOXGNASE"/>
</dbReference>
<gene>
    <name evidence="11" type="ordered locus">Bamb_5502</name>
</gene>
<dbReference type="InterPro" id="IPR043264">
    <property type="entry name" value="AhdA1c-like_alpha_C"/>
</dbReference>
<evidence type="ECO:0000256" key="6">
    <source>
        <dbReference type="ARBA" id="ARBA00023004"/>
    </source>
</evidence>
<proteinExistence type="inferred from homology"/>
<dbReference type="PANTHER" id="PTHR43756">
    <property type="entry name" value="CHOLINE MONOOXYGENASE, CHLOROPLASTIC"/>
    <property type="match status" value="1"/>
</dbReference>
<evidence type="ECO:0000256" key="3">
    <source>
        <dbReference type="ARBA" id="ARBA00022723"/>
    </source>
</evidence>
<keyword evidence="8" id="KW-0520">NAD</keyword>
<dbReference type="GO" id="GO:0051537">
    <property type="term" value="F:2 iron, 2 sulfur cluster binding"/>
    <property type="evidence" value="ECO:0007669"/>
    <property type="project" value="UniProtKB-KW"/>
</dbReference>
<evidence type="ECO:0000256" key="9">
    <source>
        <dbReference type="SAM" id="MobiDB-lite"/>
    </source>
</evidence>
<dbReference type="PROSITE" id="PS51296">
    <property type="entry name" value="RIESKE"/>
    <property type="match status" value="1"/>
</dbReference>
<evidence type="ECO:0000313" key="11">
    <source>
        <dbReference type="EMBL" id="ABI91049.1"/>
    </source>
</evidence>
<keyword evidence="5" id="KW-0560">Oxidoreductase</keyword>
<dbReference type="SUPFAM" id="SSF50022">
    <property type="entry name" value="ISP domain"/>
    <property type="match status" value="1"/>
</dbReference>
<evidence type="ECO:0000256" key="4">
    <source>
        <dbReference type="ARBA" id="ARBA00022964"/>
    </source>
</evidence>